<evidence type="ECO:0000256" key="3">
    <source>
        <dbReference type="ARBA" id="ARBA00006456"/>
    </source>
</evidence>
<evidence type="ECO:0000256" key="7">
    <source>
        <dbReference type="ARBA" id="ARBA00023136"/>
    </source>
</evidence>
<evidence type="ECO:0000256" key="2">
    <source>
        <dbReference type="ARBA" id="ARBA00004635"/>
    </source>
</evidence>
<dbReference type="InterPro" id="IPR002101">
    <property type="entry name" value="MARCKS"/>
</dbReference>
<evidence type="ECO:0000256" key="8">
    <source>
        <dbReference type="ARBA" id="ARBA00023203"/>
    </source>
</evidence>
<evidence type="ECO:0000256" key="6">
    <source>
        <dbReference type="ARBA" id="ARBA00022860"/>
    </source>
</evidence>
<dbReference type="Pfam" id="PF02063">
    <property type="entry name" value="MARCKS"/>
    <property type="match status" value="1"/>
</dbReference>
<dbReference type="GO" id="GO:0007417">
    <property type="term" value="P:central nervous system development"/>
    <property type="evidence" value="ECO:0007669"/>
    <property type="project" value="TreeGrafter"/>
</dbReference>
<evidence type="ECO:0000256" key="1">
    <source>
        <dbReference type="ARBA" id="ARBA00004245"/>
    </source>
</evidence>
<dbReference type="GO" id="GO:0007015">
    <property type="term" value="P:actin filament organization"/>
    <property type="evidence" value="ECO:0007669"/>
    <property type="project" value="TreeGrafter"/>
</dbReference>
<dbReference type="GO" id="GO:0005516">
    <property type="term" value="F:calmodulin binding"/>
    <property type="evidence" value="ECO:0007669"/>
    <property type="project" value="UniProtKB-KW"/>
</dbReference>
<comment type="similarity">
    <text evidence="3">Belongs to the MARCKS family.</text>
</comment>
<keyword evidence="6" id="KW-0112">Calmodulin-binding</keyword>
<evidence type="ECO:0000256" key="5">
    <source>
        <dbReference type="ARBA" id="ARBA00022707"/>
    </source>
</evidence>
<evidence type="ECO:0000313" key="14">
    <source>
        <dbReference type="Proteomes" id="UP001239994"/>
    </source>
</evidence>
<gene>
    <name evidence="13" type="ORF">P4O66_011543</name>
</gene>
<dbReference type="PANTHER" id="PTHR14353">
    <property type="entry name" value="MYRISTOYLATED ALANINE-RICH C-KINASE SUBSTRATE MARCKS"/>
    <property type="match status" value="1"/>
</dbReference>
<comment type="subcellular location">
    <subcellularLocation>
        <location evidence="1">Cytoplasm</location>
        <location evidence="1">Cytoskeleton</location>
    </subcellularLocation>
    <subcellularLocation>
        <location evidence="2">Membrane</location>
        <topology evidence="2">Lipid-anchor</topology>
    </subcellularLocation>
</comment>
<comment type="caution">
    <text evidence="13">The sequence shown here is derived from an EMBL/GenBank/DDBJ whole genome shotgun (WGS) entry which is preliminary data.</text>
</comment>
<dbReference type="GO" id="GO:0032432">
    <property type="term" value="C:actin filament bundle"/>
    <property type="evidence" value="ECO:0007669"/>
    <property type="project" value="TreeGrafter"/>
</dbReference>
<protein>
    <recommendedName>
        <fullName evidence="11">Myristoylated alanine-rich C-kinase substrate</fullName>
    </recommendedName>
</protein>
<dbReference type="Proteomes" id="UP001239994">
    <property type="component" value="Unassembled WGS sequence"/>
</dbReference>
<keyword evidence="5" id="KW-0519">Myristate</keyword>
<keyword evidence="7" id="KW-0472">Membrane</keyword>
<evidence type="ECO:0000313" key="13">
    <source>
        <dbReference type="EMBL" id="KAK1793133.1"/>
    </source>
</evidence>
<feature type="compositionally biased region" description="Basic and acidic residues" evidence="12">
    <location>
        <begin position="187"/>
        <end position="241"/>
    </location>
</feature>
<feature type="compositionally biased region" description="Polar residues" evidence="12">
    <location>
        <begin position="70"/>
        <end position="83"/>
    </location>
</feature>
<dbReference type="GO" id="GO:0005886">
    <property type="term" value="C:plasma membrane"/>
    <property type="evidence" value="ECO:0007669"/>
    <property type="project" value="TreeGrafter"/>
</dbReference>
<proteinExistence type="inferred from homology"/>
<dbReference type="PRINTS" id="PR00963">
    <property type="entry name" value="MARCKS"/>
</dbReference>
<keyword evidence="10" id="KW-0449">Lipoprotein</keyword>
<evidence type="ECO:0000256" key="10">
    <source>
        <dbReference type="ARBA" id="ARBA00023288"/>
    </source>
</evidence>
<keyword evidence="9" id="KW-0206">Cytoskeleton</keyword>
<keyword evidence="8" id="KW-0009">Actin-binding</keyword>
<feature type="region of interest" description="Disordered" evidence="12">
    <location>
        <begin position="54"/>
        <end position="259"/>
    </location>
</feature>
<dbReference type="GO" id="GO:0051015">
    <property type="term" value="F:actin filament binding"/>
    <property type="evidence" value="ECO:0007669"/>
    <property type="project" value="TreeGrafter"/>
</dbReference>
<dbReference type="GO" id="GO:0005737">
    <property type="term" value="C:cytoplasm"/>
    <property type="evidence" value="ECO:0007669"/>
    <property type="project" value="TreeGrafter"/>
</dbReference>
<accession>A0AAD8Z829</accession>
<dbReference type="AlphaFoldDB" id="A0AAD8Z829"/>
<name>A0AAD8Z829_9TELE</name>
<feature type="compositionally biased region" description="Low complexity" evidence="12">
    <location>
        <begin position="84"/>
        <end position="97"/>
    </location>
</feature>
<evidence type="ECO:0000256" key="11">
    <source>
        <dbReference type="ARBA" id="ARBA00039440"/>
    </source>
</evidence>
<evidence type="ECO:0000256" key="4">
    <source>
        <dbReference type="ARBA" id="ARBA00022490"/>
    </source>
</evidence>
<evidence type="ECO:0000256" key="12">
    <source>
        <dbReference type="SAM" id="MobiDB-lite"/>
    </source>
</evidence>
<feature type="compositionally biased region" description="Basic and acidic residues" evidence="12">
    <location>
        <begin position="101"/>
        <end position="119"/>
    </location>
</feature>
<dbReference type="PANTHER" id="PTHR14353:SF9">
    <property type="entry name" value="MYRISTOYLATED ALANINE-RICH C-KINASE SUBSTRATE"/>
    <property type="match status" value="1"/>
</dbReference>
<keyword evidence="14" id="KW-1185">Reference proteome</keyword>
<feature type="compositionally biased region" description="Basic and acidic residues" evidence="12">
    <location>
        <begin position="54"/>
        <end position="64"/>
    </location>
</feature>
<dbReference type="EMBL" id="JAROKS010000018">
    <property type="protein sequence ID" value="KAK1793133.1"/>
    <property type="molecule type" value="Genomic_DNA"/>
</dbReference>
<feature type="non-terminal residue" evidence="13">
    <location>
        <position position="1"/>
    </location>
</feature>
<evidence type="ECO:0000256" key="9">
    <source>
        <dbReference type="ARBA" id="ARBA00023212"/>
    </source>
</evidence>
<feature type="compositionally biased region" description="Basic residues" evidence="12">
    <location>
        <begin position="152"/>
        <end position="162"/>
    </location>
</feature>
<sequence>LSLVDRLSILRCRQVLCIDHAVKKELAVFVHSFELLGFFVGSESMGAQIAKNGAKDETVAEKSSEAGAKSNGQENGHAKTNGNASPTADAAAEAPQANGKHSTDEELKADDGVMEKSASEGDAQSAPAANGENSTKSEEDGSASGNAEPAKQKKRFSFKKPFKLGGFSFKKNAKKEPEGEQTATPAEEGKEEAAEGTSEEVKPEASAEGEKEEAPQELKPDEASGDEKKPTEEVAEEKAAEVEELTPAEGAEAKPTATE</sequence>
<organism evidence="13 14">
    <name type="scientific">Electrophorus voltai</name>
    <dbReference type="NCBI Taxonomy" id="2609070"/>
    <lineage>
        <taxon>Eukaryota</taxon>
        <taxon>Metazoa</taxon>
        <taxon>Chordata</taxon>
        <taxon>Craniata</taxon>
        <taxon>Vertebrata</taxon>
        <taxon>Euteleostomi</taxon>
        <taxon>Actinopterygii</taxon>
        <taxon>Neopterygii</taxon>
        <taxon>Teleostei</taxon>
        <taxon>Ostariophysi</taxon>
        <taxon>Gymnotiformes</taxon>
        <taxon>Gymnotoidei</taxon>
        <taxon>Gymnotidae</taxon>
        <taxon>Electrophorus</taxon>
    </lineage>
</organism>
<keyword evidence="4" id="KW-0963">Cytoplasm</keyword>
<reference evidence="13" key="1">
    <citation type="submission" date="2023-03" db="EMBL/GenBank/DDBJ databases">
        <title>Electrophorus voltai genome.</title>
        <authorList>
            <person name="Bian C."/>
        </authorList>
    </citation>
    <scope>NUCLEOTIDE SEQUENCE</scope>
    <source>
        <strain evidence="13">CB-2022</strain>
        <tissue evidence="13">Muscle</tissue>
    </source>
</reference>